<dbReference type="EMBL" id="KN828147">
    <property type="protein sequence ID" value="KIK75386.1"/>
    <property type="molecule type" value="Genomic_DNA"/>
</dbReference>
<dbReference type="Proteomes" id="UP000054538">
    <property type="component" value="Unassembled WGS sequence"/>
</dbReference>
<keyword evidence="2" id="KW-1185">Reference proteome</keyword>
<proteinExistence type="predicted"/>
<dbReference type="InParanoid" id="A0A0D0CWD1"/>
<evidence type="ECO:0000313" key="1">
    <source>
        <dbReference type="EMBL" id="KIK75386.1"/>
    </source>
</evidence>
<feature type="non-terminal residue" evidence="1">
    <location>
        <position position="1"/>
    </location>
</feature>
<gene>
    <name evidence="1" type="ORF">PAXRUDRAFT_173006</name>
</gene>
<evidence type="ECO:0000313" key="2">
    <source>
        <dbReference type="Proteomes" id="UP000054538"/>
    </source>
</evidence>
<reference evidence="2" key="2">
    <citation type="submission" date="2015-01" db="EMBL/GenBank/DDBJ databases">
        <title>Evolutionary Origins and Diversification of the Mycorrhizal Mutualists.</title>
        <authorList>
            <consortium name="DOE Joint Genome Institute"/>
            <consortium name="Mycorrhizal Genomics Consortium"/>
            <person name="Kohler A."/>
            <person name="Kuo A."/>
            <person name="Nagy L.G."/>
            <person name="Floudas D."/>
            <person name="Copeland A."/>
            <person name="Barry K.W."/>
            <person name="Cichocki N."/>
            <person name="Veneault-Fourrey C."/>
            <person name="LaButti K."/>
            <person name="Lindquist E.A."/>
            <person name="Lipzen A."/>
            <person name="Lundell T."/>
            <person name="Morin E."/>
            <person name="Murat C."/>
            <person name="Riley R."/>
            <person name="Ohm R."/>
            <person name="Sun H."/>
            <person name="Tunlid A."/>
            <person name="Henrissat B."/>
            <person name="Grigoriev I.V."/>
            <person name="Hibbett D.S."/>
            <person name="Martin F."/>
        </authorList>
    </citation>
    <scope>NUCLEOTIDE SEQUENCE [LARGE SCALE GENOMIC DNA]</scope>
    <source>
        <strain evidence="2">Ve08.2h10</strain>
    </source>
</reference>
<dbReference type="OrthoDB" id="3163890at2759"/>
<name>A0A0D0CWD1_9AGAM</name>
<dbReference type="AlphaFoldDB" id="A0A0D0CWD1"/>
<dbReference type="HOGENOM" id="CLU_1953981_0_0_1"/>
<accession>A0A0D0CWD1</accession>
<organism evidence="1 2">
    <name type="scientific">Paxillus rubicundulus Ve08.2h10</name>
    <dbReference type="NCBI Taxonomy" id="930991"/>
    <lineage>
        <taxon>Eukaryota</taxon>
        <taxon>Fungi</taxon>
        <taxon>Dikarya</taxon>
        <taxon>Basidiomycota</taxon>
        <taxon>Agaricomycotina</taxon>
        <taxon>Agaricomycetes</taxon>
        <taxon>Agaricomycetidae</taxon>
        <taxon>Boletales</taxon>
        <taxon>Paxilineae</taxon>
        <taxon>Paxillaceae</taxon>
        <taxon>Paxillus</taxon>
    </lineage>
</organism>
<sequence length="129" mass="14668">GGCAHHLLHAAYTIAFIHLLQFDKVLKIQVHDTIFHERGMVLNMLFCKTHQNGDIKPYCLWALPQPEAHLCPTRAIADWIFTSSITSGFVSYIFQKITSGDHVMEGNVPMSSEQFLELFHNNILNVNEC</sequence>
<reference evidence="1 2" key="1">
    <citation type="submission" date="2014-04" db="EMBL/GenBank/DDBJ databases">
        <authorList>
            <consortium name="DOE Joint Genome Institute"/>
            <person name="Kuo A."/>
            <person name="Kohler A."/>
            <person name="Jargeat P."/>
            <person name="Nagy L.G."/>
            <person name="Floudas D."/>
            <person name="Copeland A."/>
            <person name="Barry K.W."/>
            <person name="Cichocki N."/>
            <person name="Veneault-Fourrey C."/>
            <person name="LaButti K."/>
            <person name="Lindquist E.A."/>
            <person name="Lipzen A."/>
            <person name="Lundell T."/>
            <person name="Morin E."/>
            <person name="Murat C."/>
            <person name="Sun H."/>
            <person name="Tunlid A."/>
            <person name="Henrissat B."/>
            <person name="Grigoriev I.V."/>
            <person name="Hibbett D.S."/>
            <person name="Martin F."/>
            <person name="Nordberg H.P."/>
            <person name="Cantor M.N."/>
            <person name="Hua S.X."/>
        </authorList>
    </citation>
    <scope>NUCLEOTIDE SEQUENCE [LARGE SCALE GENOMIC DNA]</scope>
    <source>
        <strain evidence="1 2">Ve08.2h10</strain>
    </source>
</reference>
<protein>
    <submittedName>
        <fullName evidence="1">Uncharacterized protein</fullName>
    </submittedName>
</protein>